<proteinExistence type="predicted"/>
<comment type="caution">
    <text evidence="2">The sequence shown here is derived from an EMBL/GenBank/DDBJ whole genome shotgun (WGS) entry which is preliminary data.</text>
</comment>
<organism evidence="2 3">
    <name type="scientific">Brachionus plicatilis</name>
    <name type="common">Marine rotifer</name>
    <name type="synonym">Brachionus muelleri</name>
    <dbReference type="NCBI Taxonomy" id="10195"/>
    <lineage>
        <taxon>Eukaryota</taxon>
        <taxon>Metazoa</taxon>
        <taxon>Spiralia</taxon>
        <taxon>Gnathifera</taxon>
        <taxon>Rotifera</taxon>
        <taxon>Eurotatoria</taxon>
        <taxon>Monogononta</taxon>
        <taxon>Pseudotrocha</taxon>
        <taxon>Ploima</taxon>
        <taxon>Brachionidae</taxon>
        <taxon>Brachionus</taxon>
    </lineage>
</organism>
<name>A0A3M7RBQ1_BRAPC</name>
<accession>A0A3M7RBQ1</accession>
<dbReference type="Proteomes" id="UP000276133">
    <property type="component" value="Unassembled WGS sequence"/>
</dbReference>
<keyword evidence="3" id="KW-1185">Reference proteome</keyword>
<gene>
    <name evidence="2" type="ORF">BpHYR1_019485</name>
</gene>
<keyword evidence="1" id="KW-0732">Signal</keyword>
<protein>
    <submittedName>
        <fullName evidence="2">Uncharacterized protein</fullName>
    </submittedName>
</protein>
<dbReference type="EMBL" id="REGN01003747">
    <property type="protein sequence ID" value="RNA21032.1"/>
    <property type="molecule type" value="Genomic_DNA"/>
</dbReference>
<evidence type="ECO:0000313" key="3">
    <source>
        <dbReference type="Proteomes" id="UP000276133"/>
    </source>
</evidence>
<feature type="chain" id="PRO_5017929565" evidence="1">
    <location>
        <begin position="22"/>
        <end position="172"/>
    </location>
</feature>
<dbReference type="AlphaFoldDB" id="A0A3M7RBQ1"/>
<evidence type="ECO:0000256" key="1">
    <source>
        <dbReference type="SAM" id="SignalP"/>
    </source>
</evidence>
<reference evidence="2 3" key="1">
    <citation type="journal article" date="2018" name="Sci. Rep.">
        <title>Genomic signatures of local adaptation to the degree of environmental predictability in rotifers.</title>
        <authorList>
            <person name="Franch-Gras L."/>
            <person name="Hahn C."/>
            <person name="Garcia-Roger E.M."/>
            <person name="Carmona M.J."/>
            <person name="Serra M."/>
            <person name="Gomez A."/>
        </authorList>
    </citation>
    <scope>NUCLEOTIDE SEQUENCE [LARGE SCALE GENOMIC DNA]</scope>
    <source>
        <strain evidence="2">HYR1</strain>
    </source>
</reference>
<sequence length="172" mass="19428">MYPMLLDFLPFCFILLHLFLEKQNNDSMIKCLFSGTKFDINNIDINIDKNRTIDMNNDFHLLTSDIYLVLALEIKSSIAELKSFILLYNIPLCKWYSGLLGLKDIAPAILCNASVVRLLRLRIKAPLRNCSAVSSNCSIRRLASGFSASILSAIDSKFYFIGLQVELGPQDI</sequence>
<feature type="signal peptide" evidence="1">
    <location>
        <begin position="1"/>
        <end position="21"/>
    </location>
</feature>
<evidence type="ECO:0000313" key="2">
    <source>
        <dbReference type="EMBL" id="RNA21032.1"/>
    </source>
</evidence>